<gene>
    <name evidence="6" type="ORF">G5I_14299</name>
</gene>
<dbReference type="PRINTS" id="PR00463">
    <property type="entry name" value="EP450I"/>
</dbReference>
<accession>F4X709</accession>
<dbReference type="FunCoup" id="F4X709">
    <property type="interactions" value="12"/>
</dbReference>
<keyword evidence="5" id="KW-0349">Heme</keyword>
<evidence type="ECO:0000256" key="3">
    <source>
        <dbReference type="ARBA" id="ARBA00023004"/>
    </source>
</evidence>
<dbReference type="GO" id="GO:0006805">
    <property type="term" value="P:xenobiotic metabolic process"/>
    <property type="evidence" value="ECO:0007669"/>
    <property type="project" value="TreeGrafter"/>
</dbReference>
<dbReference type="eggNOG" id="KOG0156">
    <property type="taxonomic scope" value="Eukaryota"/>
</dbReference>
<dbReference type="OrthoDB" id="1844152at2759"/>
<comment type="similarity">
    <text evidence="1">Belongs to the cytochrome P450 family.</text>
</comment>
<evidence type="ECO:0000256" key="1">
    <source>
        <dbReference type="ARBA" id="ARBA00010617"/>
    </source>
</evidence>
<dbReference type="PANTHER" id="PTHR24300">
    <property type="entry name" value="CYTOCHROME P450 508A4-RELATED"/>
    <property type="match status" value="1"/>
</dbReference>
<dbReference type="InterPro" id="IPR036396">
    <property type="entry name" value="Cyt_P450_sf"/>
</dbReference>
<dbReference type="GO" id="GO:0016712">
    <property type="term" value="F:oxidoreductase activity, acting on paired donors, with incorporation or reduction of molecular oxygen, reduced flavin or flavoprotein as one donor, and incorporation of one atom of oxygen"/>
    <property type="evidence" value="ECO:0007669"/>
    <property type="project" value="TreeGrafter"/>
</dbReference>
<dbReference type="PANTHER" id="PTHR24300:SF403">
    <property type="entry name" value="CYTOCHROME P450 306A1"/>
    <property type="match status" value="1"/>
</dbReference>
<evidence type="ECO:0000256" key="5">
    <source>
        <dbReference type="PIRSR" id="PIRSR602401-1"/>
    </source>
</evidence>
<keyword evidence="4" id="KW-0503">Monooxygenase</keyword>
<dbReference type="AlphaFoldDB" id="F4X709"/>
<keyword evidence="7" id="KW-1185">Reference proteome</keyword>
<dbReference type="InParanoid" id="F4X709"/>
<sequence>MVAFLIFLGVFLIFLVYIFRKNRKTRRLPPGPSGIPLFGYLPWINSERPHMSFTELARKYGPICGLQMGSVYTVLLSDPQLVRQTFAKDAFAGRAPLYLTHGIMQGYEIETQFSAFHPMFMGSQKSQLISLAAKLSLVPDLCYTAFVSRRKQGYSNGHKFRQLKIHRQGHKFRQRRRQRAELSRVGFSEKLTVFEKKIIEDKCLAIFSLICAEGNLWKDQRRFVAGCLKNFGMTKLPGTKRDRLEERILVSVNECISKLKELTMEHIDPCETFHHYMGNIMNDIVFGKVYKEDDAIWKWLRHVQEEGLKHIGIAGPLNFLPFFRFLPRYGKVMELLIDGKLKTHQHYQTIIDEHRARPEKTDNFLAAFDDAMNTDANNEHFTQQQFYHLLADLYGAGVDTTFATFRWFLLFMAAYPDEQKKIQDEMDELLGQKVPTLEDKLILIRLQAAIAETQRLRSITPDTQIGDYDIPKGTMIVPLQWAIHTDPSYWHDPLSFKSERFIAEDGSLIKPKAFLPYQAGKRMCVGDELSRMTLFLFGARILHSFVLSVPSGMRLDLEGECGITLVPKSHRLIFTPRIRE</sequence>
<evidence type="ECO:0000313" key="6">
    <source>
        <dbReference type="EMBL" id="EGI57771.1"/>
    </source>
</evidence>
<dbReference type="GO" id="GO:0006082">
    <property type="term" value="P:organic acid metabolic process"/>
    <property type="evidence" value="ECO:0007669"/>
    <property type="project" value="TreeGrafter"/>
</dbReference>
<name>F4X709_ACREC</name>
<dbReference type="SUPFAM" id="SSF48264">
    <property type="entry name" value="Cytochrome P450"/>
    <property type="match status" value="2"/>
</dbReference>
<keyword evidence="2 5" id="KW-0479">Metal-binding</keyword>
<proteinExistence type="inferred from homology"/>
<keyword evidence="3 5" id="KW-0408">Iron</keyword>
<protein>
    <submittedName>
        <fullName evidence="6">Cytochrome P450 306a1</fullName>
    </submittedName>
</protein>
<feature type="binding site" description="axial binding residue" evidence="5">
    <location>
        <position position="524"/>
    </location>
    <ligand>
        <name>heme</name>
        <dbReference type="ChEBI" id="CHEBI:30413"/>
    </ligand>
    <ligandPart>
        <name>Fe</name>
        <dbReference type="ChEBI" id="CHEBI:18248"/>
    </ligandPart>
</feature>
<dbReference type="PRINTS" id="PR00385">
    <property type="entry name" value="P450"/>
</dbReference>
<evidence type="ECO:0000313" key="7">
    <source>
        <dbReference type="Proteomes" id="UP000007755"/>
    </source>
</evidence>
<dbReference type="InterPro" id="IPR001128">
    <property type="entry name" value="Cyt_P450"/>
</dbReference>
<organism evidence="7">
    <name type="scientific">Acromyrmex echinatior</name>
    <name type="common">Panamanian leafcutter ant</name>
    <name type="synonym">Acromyrmex octospinosus echinatior</name>
    <dbReference type="NCBI Taxonomy" id="103372"/>
    <lineage>
        <taxon>Eukaryota</taxon>
        <taxon>Metazoa</taxon>
        <taxon>Ecdysozoa</taxon>
        <taxon>Arthropoda</taxon>
        <taxon>Hexapoda</taxon>
        <taxon>Insecta</taxon>
        <taxon>Pterygota</taxon>
        <taxon>Neoptera</taxon>
        <taxon>Endopterygota</taxon>
        <taxon>Hymenoptera</taxon>
        <taxon>Apocrita</taxon>
        <taxon>Aculeata</taxon>
        <taxon>Formicoidea</taxon>
        <taxon>Formicidae</taxon>
        <taxon>Myrmicinae</taxon>
        <taxon>Acromyrmex</taxon>
    </lineage>
</organism>
<comment type="cofactor">
    <cofactor evidence="5">
        <name>heme</name>
        <dbReference type="ChEBI" id="CHEBI:30413"/>
    </cofactor>
</comment>
<dbReference type="GO" id="GO:0005506">
    <property type="term" value="F:iron ion binding"/>
    <property type="evidence" value="ECO:0007669"/>
    <property type="project" value="InterPro"/>
</dbReference>
<evidence type="ECO:0000256" key="4">
    <source>
        <dbReference type="ARBA" id="ARBA00023033"/>
    </source>
</evidence>
<dbReference type="EMBL" id="GL888828">
    <property type="protein sequence ID" value="EGI57771.1"/>
    <property type="molecule type" value="Genomic_DNA"/>
</dbReference>
<evidence type="ECO:0000256" key="2">
    <source>
        <dbReference type="ARBA" id="ARBA00022723"/>
    </source>
</evidence>
<dbReference type="Gene3D" id="1.10.630.10">
    <property type="entry name" value="Cytochrome P450"/>
    <property type="match status" value="2"/>
</dbReference>
<dbReference type="Proteomes" id="UP000007755">
    <property type="component" value="Unassembled WGS sequence"/>
</dbReference>
<dbReference type="GO" id="GO:0008395">
    <property type="term" value="F:steroid hydroxylase activity"/>
    <property type="evidence" value="ECO:0007669"/>
    <property type="project" value="TreeGrafter"/>
</dbReference>
<dbReference type="STRING" id="103372.F4X709"/>
<dbReference type="GO" id="GO:0005737">
    <property type="term" value="C:cytoplasm"/>
    <property type="evidence" value="ECO:0007669"/>
    <property type="project" value="TreeGrafter"/>
</dbReference>
<dbReference type="Pfam" id="PF00067">
    <property type="entry name" value="p450"/>
    <property type="match status" value="2"/>
</dbReference>
<keyword evidence="4" id="KW-0560">Oxidoreductase</keyword>
<dbReference type="InterPro" id="IPR050182">
    <property type="entry name" value="Cytochrome_P450_fam2"/>
</dbReference>
<reference evidence="6" key="1">
    <citation type="submission" date="2011-02" db="EMBL/GenBank/DDBJ databases">
        <title>The genome of the leaf-cutting ant Acromyrmex echinatior suggests key adaptations to social evolution and fungus farming.</title>
        <authorList>
            <person name="Nygaard S."/>
            <person name="Zhang G."/>
        </authorList>
    </citation>
    <scope>NUCLEOTIDE SEQUENCE</scope>
</reference>
<dbReference type="GO" id="GO:0020037">
    <property type="term" value="F:heme binding"/>
    <property type="evidence" value="ECO:0007669"/>
    <property type="project" value="InterPro"/>
</dbReference>
<dbReference type="InterPro" id="IPR002401">
    <property type="entry name" value="Cyt_P450_E_grp-I"/>
</dbReference>